<comment type="caution">
    <text evidence="2">The sequence shown here is derived from an EMBL/GenBank/DDBJ whole genome shotgun (WGS) entry which is preliminary data.</text>
</comment>
<protein>
    <submittedName>
        <fullName evidence="2">Methylenetetrahydrofolate reductase</fullName>
    </submittedName>
</protein>
<keyword evidence="3" id="KW-1185">Reference proteome</keyword>
<dbReference type="Gene3D" id="3.20.20.220">
    <property type="match status" value="1"/>
</dbReference>
<dbReference type="GO" id="GO:0016491">
    <property type="term" value="F:oxidoreductase activity"/>
    <property type="evidence" value="ECO:0007669"/>
    <property type="project" value="UniProtKB-KW"/>
</dbReference>
<dbReference type="InterPro" id="IPR029041">
    <property type="entry name" value="FAD-linked_oxidoreductase-like"/>
</dbReference>
<evidence type="ECO:0000256" key="1">
    <source>
        <dbReference type="ARBA" id="ARBA00023002"/>
    </source>
</evidence>
<reference evidence="2" key="1">
    <citation type="journal article" date="2014" name="Int. J. Syst. Evol. Microbiol.">
        <title>Complete genome sequence of Corynebacterium casei LMG S-19264T (=DSM 44701T), isolated from a smear-ripened cheese.</title>
        <authorList>
            <consortium name="US DOE Joint Genome Institute (JGI-PGF)"/>
            <person name="Walter F."/>
            <person name="Albersmeier A."/>
            <person name="Kalinowski J."/>
            <person name="Ruckert C."/>
        </authorList>
    </citation>
    <scope>NUCLEOTIDE SEQUENCE</scope>
    <source>
        <strain evidence="2">CGMCC 1.12187</strain>
    </source>
</reference>
<dbReference type="SUPFAM" id="SSF51730">
    <property type="entry name" value="FAD-linked oxidoreductase"/>
    <property type="match status" value="1"/>
</dbReference>
<dbReference type="Proteomes" id="UP000638848">
    <property type="component" value="Unassembled WGS sequence"/>
</dbReference>
<organism evidence="2 3">
    <name type="scientific">Kocuria dechangensis</name>
    <dbReference type="NCBI Taxonomy" id="1176249"/>
    <lineage>
        <taxon>Bacteria</taxon>
        <taxon>Bacillati</taxon>
        <taxon>Actinomycetota</taxon>
        <taxon>Actinomycetes</taxon>
        <taxon>Micrococcales</taxon>
        <taxon>Micrococcaceae</taxon>
        <taxon>Kocuria</taxon>
    </lineage>
</organism>
<sequence>MPINTPPDDAALARLLSHWSLEMTGKDVPVLQEAAPAIPPGTRVNVTFLGNEDLAMRVAAAKAVREHGFVPVPHISARRLRSPEELEEFLAALAGVDAAEQIFVVGGDPETPQGPYEDSLAVIRSGLLQRHGVRGVGVSGYPEGHPGIDDGTLWSALTDKTAAIREQGLEPTVITQFGFDTEPVLRWLAEVRRRGVGAPVRIGVPGPAGVKRLLGYARRFGVGTSAGIVQKYGFSLTNLLGTAGPDRFLRDLAAGHDPAVHGEVLLHFYAFGGLRATAEWVGEFAASAGSAR</sequence>
<name>A0A917LRP5_9MICC</name>
<accession>A0A917LRP5</accession>
<dbReference type="RefSeq" id="WP_188535415.1">
    <property type="nucleotide sequence ID" value="NZ_BMEQ01000005.1"/>
</dbReference>
<reference evidence="2" key="2">
    <citation type="submission" date="2020-09" db="EMBL/GenBank/DDBJ databases">
        <authorList>
            <person name="Sun Q."/>
            <person name="Zhou Y."/>
        </authorList>
    </citation>
    <scope>NUCLEOTIDE SEQUENCE</scope>
    <source>
        <strain evidence="2">CGMCC 1.12187</strain>
    </source>
</reference>
<gene>
    <name evidence="2" type="primary">metF</name>
    <name evidence="2" type="ORF">GCM10011374_12950</name>
</gene>
<evidence type="ECO:0000313" key="2">
    <source>
        <dbReference type="EMBL" id="GGG51721.1"/>
    </source>
</evidence>
<proteinExistence type="predicted"/>
<dbReference type="EMBL" id="BMEQ01000005">
    <property type="protein sequence ID" value="GGG51721.1"/>
    <property type="molecule type" value="Genomic_DNA"/>
</dbReference>
<evidence type="ECO:0000313" key="3">
    <source>
        <dbReference type="Proteomes" id="UP000638848"/>
    </source>
</evidence>
<dbReference type="AlphaFoldDB" id="A0A917LRP5"/>
<keyword evidence="1" id="KW-0560">Oxidoreductase</keyword>